<protein>
    <recommendedName>
        <fullName evidence="5">DUF808 domain-containing protein</fullName>
    </recommendedName>
</protein>
<feature type="compositionally biased region" description="Low complexity" evidence="1">
    <location>
        <begin position="11"/>
        <end position="36"/>
    </location>
</feature>
<sequence>MCNCSMRWAASWPRPASGPSGSPGRSSRASGTSRPPLASEPRCCASGTTRCRRAHRLGCAPLSLPRRSALATQGVLILAGSSLLALLDDIATILDDVSVMTKLAAKKTAGVLGDDLALNAQQVTGVKADRELPVVWAVAKGSTVNKAILVPAALAISAVVPWLVTPLLMVGGLFLCFEGFEKLAHKFMHSKDEDDAHHAELTQALADPKVDLVAIEKDKIKGAVRTDFILSAEIIAIALGVVATEPFMNRVLVLLGVAVLMTVGVYGLVAGIVKLDDAGLFLSQRSGDSAGARFSRGLGVGILKGAPWLMKSLSVAGTAAMFLVGGGILTHGIAPLHHGIEGLAERAGSVSGIGGVLHALTPPVANAVVGLVAGALTLAVVLGVKRVLRKG</sequence>
<evidence type="ECO:0000313" key="3">
    <source>
        <dbReference type="EMBL" id="EAU68730.1"/>
    </source>
</evidence>
<evidence type="ECO:0000313" key="4">
    <source>
        <dbReference type="Proteomes" id="UP000032702"/>
    </source>
</evidence>
<proteinExistence type="predicted"/>
<feature type="transmembrane region" description="Helical" evidence="2">
    <location>
        <begin position="253"/>
        <end position="275"/>
    </location>
</feature>
<feature type="region of interest" description="Disordered" evidence="1">
    <location>
        <begin position="11"/>
        <end position="41"/>
    </location>
</feature>
<feature type="transmembrane region" description="Helical" evidence="2">
    <location>
        <begin position="313"/>
        <end position="334"/>
    </location>
</feature>
<dbReference type="EMBL" id="AAMD01000013">
    <property type="protein sequence ID" value="EAU68730.1"/>
    <property type="molecule type" value="Genomic_DNA"/>
</dbReference>
<dbReference type="PATRIC" id="fig|378806.16.peg.8121"/>
<keyword evidence="2" id="KW-0472">Membrane</keyword>
<dbReference type="Pfam" id="PF05661">
    <property type="entry name" value="DUF808"/>
    <property type="match status" value="1"/>
</dbReference>
<reference evidence="3 4" key="1">
    <citation type="submission" date="2006-04" db="EMBL/GenBank/DDBJ databases">
        <authorList>
            <person name="Nierman W.C."/>
        </authorList>
    </citation>
    <scope>NUCLEOTIDE SEQUENCE [LARGE SCALE GENOMIC DNA]</scope>
    <source>
        <strain evidence="3 4">DW4/3-1</strain>
    </source>
</reference>
<feature type="transmembrane region" description="Helical" evidence="2">
    <location>
        <begin position="364"/>
        <end position="384"/>
    </location>
</feature>
<dbReference type="GO" id="GO:0005886">
    <property type="term" value="C:plasma membrane"/>
    <property type="evidence" value="ECO:0007669"/>
    <property type="project" value="TreeGrafter"/>
</dbReference>
<feature type="transmembrane region" description="Helical" evidence="2">
    <location>
        <begin position="148"/>
        <end position="177"/>
    </location>
</feature>
<name>Q09AE0_STIAD</name>
<keyword evidence="2" id="KW-0812">Transmembrane</keyword>
<evidence type="ECO:0000256" key="1">
    <source>
        <dbReference type="SAM" id="MobiDB-lite"/>
    </source>
</evidence>
<evidence type="ECO:0008006" key="5">
    <source>
        <dbReference type="Google" id="ProtNLM"/>
    </source>
</evidence>
<gene>
    <name evidence="3" type="ORF">STIAU_2828</name>
</gene>
<dbReference type="AlphaFoldDB" id="Q09AE0"/>
<dbReference type="PANTHER" id="PTHR30503">
    <property type="entry name" value="INNER MEMBRANE PROTEIN YEDI"/>
    <property type="match status" value="1"/>
</dbReference>
<dbReference type="PANTHER" id="PTHR30503:SF3">
    <property type="entry name" value="INNER MEMBRANE PROTEIN YEDI"/>
    <property type="match status" value="1"/>
</dbReference>
<dbReference type="Proteomes" id="UP000032702">
    <property type="component" value="Unassembled WGS sequence"/>
</dbReference>
<evidence type="ECO:0000256" key="2">
    <source>
        <dbReference type="SAM" id="Phobius"/>
    </source>
</evidence>
<organism evidence="3 4">
    <name type="scientific">Stigmatella aurantiaca (strain DW4/3-1)</name>
    <dbReference type="NCBI Taxonomy" id="378806"/>
    <lineage>
        <taxon>Bacteria</taxon>
        <taxon>Pseudomonadati</taxon>
        <taxon>Myxococcota</taxon>
        <taxon>Myxococcia</taxon>
        <taxon>Myxococcales</taxon>
        <taxon>Cystobacterineae</taxon>
        <taxon>Archangiaceae</taxon>
        <taxon>Stigmatella</taxon>
    </lineage>
</organism>
<dbReference type="InterPro" id="IPR008526">
    <property type="entry name" value="YedI"/>
</dbReference>
<comment type="caution">
    <text evidence="3">The sequence shown here is derived from an EMBL/GenBank/DDBJ whole genome shotgun (WGS) entry which is preliminary data.</text>
</comment>
<keyword evidence="2" id="KW-1133">Transmembrane helix</keyword>
<accession>Q09AE0</accession>